<proteinExistence type="predicted"/>
<accession>A0AC61MT00</accession>
<organism evidence="1 2">
    <name type="scientific">Miniphocaeibacter halophilus</name>
    <dbReference type="NCBI Taxonomy" id="2931922"/>
    <lineage>
        <taxon>Bacteria</taxon>
        <taxon>Bacillati</taxon>
        <taxon>Bacillota</taxon>
        <taxon>Tissierellia</taxon>
        <taxon>Tissierellales</taxon>
        <taxon>Peptoniphilaceae</taxon>
        <taxon>Miniphocaeibacter</taxon>
    </lineage>
</organism>
<gene>
    <name evidence="1" type="ORF">JFY71_03550</name>
</gene>
<keyword evidence="2" id="KW-1185">Reference proteome</keyword>
<evidence type="ECO:0000313" key="1">
    <source>
        <dbReference type="EMBL" id="QQK08627.1"/>
    </source>
</evidence>
<reference evidence="1 2" key="1">
    <citation type="journal article" date="2022" name="Int. J. Syst. Evol. Microbiol.">
        <title>Miniphocaeibacter halophilus sp. nov., an ammonium-tolerant acetate-producing bacterium isolated from a biogas system.</title>
        <authorList>
            <person name="Schnurer A."/>
            <person name="Singh A."/>
            <person name="Bi S."/>
            <person name="Qiao W."/>
            <person name="Westerholm M."/>
        </authorList>
    </citation>
    <scope>NUCLEOTIDE SEQUENCE [LARGE SCALE GENOMIC DNA]</scope>
    <source>
        <strain evidence="1 2">AMB_01</strain>
    </source>
</reference>
<dbReference type="Proteomes" id="UP000595814">
    <property type="component" value="Chromosome"/>
</dbReference>
<protein>
    <submittedName>
        <fullName evidence="1">Type II secretion system F family protein</fullName>
    </submittedName>
</protein>
<evidence type="ECO:0000313" key="2">
    <source>
        <dbReference type="Proteomes" id="UP000595814"/>
    </source>
</evidence>
<sequence length="361" mass="41363">MEISKIKEILNKPIYFSLNKRHLSIFLKQFAVLLTSGITPDQAIYILKDQREIKSLNYSLNIIYNDLNNGDYLSLAFSKHKIFDDFLITMIKTGEESGKLSTVCDKLAEYYEKEDEISKKIRGALTYPLILFITSIIVLFFVFKYVMPTFTALFESSNMALPFLTKLLIKISEFINKNFIIIIIVAVLTIILFIVGLRKNKAFKKRIDYIKIKFPIIGKNYIKILTGRIARALSISYLSGVDFIESLEIISLGTDNLYLQEKLENAIYEIKQGTSINEAFNNTNILPQLFNSMIEVGEETGQLGEILEIISKYYKNESDYAIDSLLRIFEPIVIIVMALFVGAIVISIAVPMFDIINNYNY</sequence>
<name>A0AC61MT00_9FIRM</name>
<dbReference type="EMBL" id="CP066744">
    <property type="protein sequence ID" value="QQK08627.1"/>
    <property type="molecule type" value="Genomic_DNA"/>
</dbReference>